<dbReference type="InterPro" id="IPR000387">
    <property type="entry name" value="Tyr_Pase_dom"/>
</dbReference>
<dbReference type="InterPro" id="IPR020422">
    <property type="entry name" value="TYR_PHOSPHATASE_DUAL_dom"/>
</dbReference>
<dbReference type="PANTHER" id="PTHR45682">
    <property type="entry name" value="AGAP008228-PA"/>
    <property type="match status" value="1"/>
</dbReference>
<feature type="compositionally biased region" description="Acidic residues" evidence="3">
    <location>
        <begin position="1202"/>
        <end position="1214"/>
    </location>
</feature>
<comment type="similarity">
    <text evidence="1">Belongs to the protein-tyrosine phosphatase family. Non-receptor class dual specificity subfamily.</text>
</comment>
<proteinExistence type="inferred from homology"/>
<dbReference type="GO" id="GO:0005737">
    <property type="term" value="C:cytoplasm"/>
    <property type="evidence" value="ECO:0007669"/>
    <property type="project" value="TreeGrafter"/>
</dbReference>
<dbReference type="SUPFAM" id="SSF48576">
    <property type="entry name" value="Terpenoid synthases"/>
    <property type="match status" value="1"/>
</dbReference>
<dbReference type="InterPro" id="IPR020405">
    <property type="entry name" value="Atypical_DUSP_subfamA"/>
</dbReference>
<feature type="active site" description="Phosphocysteine intermediate" evidence="2">
    <location>
        <position position="1063"/>
    </location>
</feature>
<dbReference type="Pfam" id="PF00782">
    <property type="entry name" value="DSPc"/>
    <property type="match status" value="2"/>
</dbReference>
<evidence type="ECO:0000313" key="7">
    <source>
        <dbReference type="Proteomes" id="UP000675881"/>
    </source>
</evidence>
<dbReference type="PANTHER" id="PTHR45682:SF5">
    <property type="entry name" value="DUAL SPECIFICITY PROTEIN PHOSPHATASE"/>
    <property type="match status" value="1"/>
</dbReference>
<dbReference type="PRINTS" id="PR01909">
    <property type="entry name" value="ADSPHPHTASEA"/>
</dbReference>
<dbReference type="OrthoDB" id="10252009at2759"/>
<dbReference type="EMBL" id="HG994580">
    <property type="protein sequence ID" value="CAF2760125.1"/>
    <property type="molecule type" value="Genomic_DNA"/>
</dbReference>
<protein>
    <submittedName>
        <fullName evidence="6">NDUFAF6</fullName>
    </submittedName>
</protein>
<evidence type="ECO:0000259" key="4">
    <source>
        <dbReference type="PROSITE" id="PS50054"/>
    </source>
</evidence>
<feature type="region of interest" description="Disordered" evidence="3">
    <location>
        <begin position="315"/>
        <end position="353"/>
    </location>
</feature>
<dbReference type="GO" id="GO:0043409">
    <property type="term" value="P:negative regulation of MAPK cascade"/>
    <property type="evidence" value="ECO:0007669"/>
    <property type="project" value="TreeGrafter"/>
</dbReference>
<feature type="domain" description="Tyrosine specific protein phosphatases" evidence="5">
    <location>
        <begin position="1039"/>
        <end position="1097"/>
    </location>
</feature>
<feature type="domain" description="Tyrosine-protein phosphatase" evidence="4">
    <location>
        <begin position="967"/>
        <end position="1118"/>
    </location>
</feature>
<dbReference type="SUPFAM" id="SSF52799">
    <property type="entry name" value="(Phosphotyrosine protein) phosphatases II"/>
    <property type="match status" value="2"/>
</dbReference>
<dbReference type="Proteomes" id="UP000675881">
    <property type="component" value="Chromosome 1"/>
</dbReference>
<name>A0A7R8CBW9_LEPSM</name>
<evidence type="ECO:0000256" key="2">
    <source>
        <dbReference type="PIRSR" id="PIRSR620405-1"/>
    </source>
</evidence>
<dbReference type="AlphaFoldDB" id="A0A7R8CBW9"/>
<feature type="domain" description="Tyrosine-protein phosphatase" evidence="4">
    <location>
        <begin position="518"/>
        <end position="667"/>
    </location>
</feature>
<dbReference type="Gene3D" id="1.10.600.10">
    <property type="entry name" value="Farnesyl Diphosphate Synthase"/>
    <property type="match status" value="1"/>
</dbReference>
<dbReference type="Pfam" id="PF00494">
    <property type="entry name" value="SQS_PSY"/>
    <property type="match status" value="1"/>
</dbReference>
<dbReference type="GO" id="GO:0033549">
    <property type="term" value="F:MAP kinase phosphatase activity"/>
    <property type="evidence" value="ECO:0007669"/>
    <property type="project" value="TreeGrafter"/>
</dbReference>
<keyword evidence="7" id="KW-1185">Reference proteome</keyword>
<dbReference type="PROSITE" id="PS50054">
    <property type="entry name" value="TYR_PHOSPHATASE_DUAL"/>
    <property type="match status" value="2"/>
</dbReference>
<evidence type="ECO:0000313" key="6">
    <source>
        <dbReference type="EMBL" id="CAF2760125.1"/>
    </source>
</evidence>
<evidence type="ECO:0000256" key="3">
    <source>
        <dbReference type="SAM" id="MobiDB-lite"/>
    </source>
</evidence>
<dbReference type="InterPro" id="IPR000340">
    <property type="entry name" value="Dual-sp_phosphatase_cat-dom"/>
</dbReference>
<dbReference type="SMART" id="SM00195">
    <property type="entry name" value="DSPc"/>
    <property type="match status" value="2"/>
</dbReference>
<dbReference type="PRINTS" id="PR01908">
    <property type="entry name" value="ADSPHPHTASE"/>
</dbReference>
<dbReference type="InterPro" id="IPR029021">
    <property type="entry name" value="Prot-tyrosine_phosphatase-like"/>
</dbReference>
<reference evidence="6" key="1">
    <citation type="submission" date="2021-02" db="EMBL/GenBank/DDBJ databases">
        <authorList>
            <person name="Bekaert M."/>
        </authorList>
    </citation>
    <scope>NUCLEOTIDE SEQUENCE</scope>
    <source>
        <strain evidence="6">IoA-00</strain>
    </source>
</reference>
<organism evidence="6 7">
    <name type="scientific">Lepeophtheirus salmonis</name>
    <name type="common">Salmon louse</name>
    <name type="synonym">Caligus salmonis</name>
    <dbReference type="NCBI Taxonomy" id="72036"/>
    <lineage>
        <taxon>Eukaryota</taxon>
        <taxon>Metazoa</taxon>
        <taxon>Ecdysozoa</taxon>
        <taxon>Arthropoda</taxon>
        <taxon>Crustacea</taxon>
        <taxon>Multicrustacea</taxon>
        <taxon>Hexanauplia</taxon>
        <taxon>Copepoda</taxon>
        <taxon>Siphonostomatoida</taxon>
        <taxon>Caligidae</taxon>
        <taxon>Lepeophtheirus</taxon>
    </lineage>
</organism>
<accession>A0A7R8CBW9</accession>
<dbReference type="Gene3D" id="3.90.190.10">
    <property type="entry name" value="Protein tyrosine phosphatase superfamily"/>
    <property type="match status" value="2"/>
</dbReference>
<feature type="domain" description="Tyrosine specific protein phosphatases" evidence="5">
    <location>
        <begin position="588"/>
        <end position="646"/>
    </location>
</feature>
<dbReference type="PROSITE" id="PS50056">
    <property type="entry name" value="TYR_PHOSPHATASE_2"/>
    <property type="match status" value="2"/>
</dbReference>
<gene>
    <name evidence="6" type="ORF">LSAA_1065</name>
</gene>
<dbReference type="InterPro" id="IPR008949">
    <property type="entry name" value="Isoprenoid_synthase_dom_sf"/>
</dbReference>
<dbReference type="GO" id="GO:0008138">
    <property type="term" value="F:protein tyrosine/serine/threonine phosphatase activity"/>
    <property type="evidence" value="ECO:0007669"/>
    <property type="project" value="InterPro"/>
</dbReference>
<sequence length="1214" mass="139099">MFLRFRINGSLRLASRRSLSSLDYCMNQVKTRDYENYLSNLLLPSKIRACSFAIRAFNTEISTIRDSVNERLAGQMRMKYWEGLLDEIFDDVEFFLAKGGSHPVAMELASAVRNHDLPKEPFIKILKSRERFLDNEPFQDIKEIEEYASDSFSSVYFLLLRAMRANEEGHARHAANQLGKAQGCCIILRSIPYHASKRRIMVPHSLLIERSIRIESIKTNPKFKEVIQILAARVEEHLENCRFRAKYLSKEEKILFLPFVSIDNYLSKLHKAECDVFKSELQRRNSCRFLKTNNRGQSSRTRIKESQSLYLNDLGSSSNLPFNPHRSKRLEKSTRHAPSLSQNDLEEHTKEKVWTGQQSLLDTKKEIIQSPNRKRSISNIPIKITSSLEGEDEEDPLNFLHIQSAAQWKALSQRISLIESKNKEDTATFSNEIVGSPSKRRNVVQPKSILSSHKLNNNTSYTVKITPSDNPSDFVPTKVASLRLICWRIKPWGNKSNPSRPVGKRLFSSQFAVQWDVDCDEVYPSLFIGDKSSASNLGFLKKLGITHVLNTAEGDEEGLVNLSQKHYEGTKIIYKGFPLWDCPNCNILPYLGPAADFIKDSIYGGGKCLVNCQMGVSRSATCALSFLMIYEDLSASQAISQFRYHRDVRPNDGFLEIIASLDNELRKEREFGIIRSFELAPPNAILPRCENTEFWVDIKDVSEDDVGGTLISLFDDTCTKKIPNISSKTSKSSSPRRWSRSISRKSSFINSRAVSRNSSFYDRNRKTPSICITPSEKAYPGYERDNNLEDGDDWEWAWEYNDDNNQEDMSQSSPLTTRKLEKVKNIIEKPEERWRILWDKGNMETPSPIGSYQSRCSSINKNLIQPKANESEILESLLLKVDSAKKWKSISQKVSINFDDINISESQEAEEKNEDVSLVLEIPQTPIDFKPTLSKQLRILCWKIKPWDTPKERNLFTSVMGSGWGVDCDEIYPHIFLGDEASARNLGFLKKIKVTHVLNTAQGKWTDYSFVDLTKDYYDGTGITYQGFELWDHPGVNIQKYFGPANEFISSCIEGGGRVLVHCQMGVSRSCVCAMSYLMLTKGFSAVQTLKIFRSRRDVHPNDHFLSQVAELDNELRKERDYRIPSTIKLFALKDVPNFPKPYHFEFWDTVPHLESLPFILSHQNVIKSNKGFEPQRIDMEDDSLVQDSGDRNSISSSEWEYYTETEDEESTSD</sequence>
<evidence type="ECO:0000256" key="1">
    <source>
        <dbReference type="ARBA" id="ARBA00008601"/>
    </source>
</evidence>
<evidence type="ECO:0000259" key="5">
    <source>
        <dbReference type="PROSITE" id="PS50056"/>
    </source>
</evidence>
<feature type="region of interest" description="Disordered" evidence="3">
    <location>
        <begin position="1180"/>
        <end position="1214"/>
    </location>
</feature>
<dbReference type="InterPro" id="IPR002060">
    <property type="entry name" value="Squ/phyt_synthse"/>
</dbReference>